<evidence type="ECO:0000256" key="6">
    <source>
        <dbReference type="ARBA" id="ARBA00042471"/>
    </source>
</evidence>
<dbReference type="InterPro" id="IPR050792">
    <property type="entry name" value="ADP-ribosylglycohydrolase"/>
</dbReference>
<protein>
    <recommendedName>
        <fullName evidence="4">ADP-ribosylhydrolase ARH3</fullName>
        <ecNumber evidence="2">3.2.1.143</ecNumber>
    </recommendedName>
    <alternativeName>
        <fullName evidence="5">ADP-ribose glycohydrolase ARH3</fullName>
    </alternativeName>
    <alternativeName>
        <fullName evidence="6">ADP-ribosylhydrolase 3</fullName>
    </alternativeName>
    <alternativeName>
        <fullName evidence="9">O-acetyl-ADP-ribose deacetylase ARH3</fullName>
    </alternativeName>
    <alternativeName>
        <fullName evidence="10">Poly(ADP-ribose) glycohydrolase ARH3</fullName>
    </alternativeName>
    <alternativeName>
        <fullName evidence="8">[Protein ADP-ribosylarginine] hydrolase-like protein 2</fullName>
    </alternativeName>
    <alternativeName>
        <fullName evidence="7">[Protein ADP-ribosylserine] hydrolase</fullName>
    </alternativeName>
</protein>
<dbReference type="PANTHER" id="PTHR16222:SF24">
    <property type="entry name" value="ADP-RIBOSYLHYDROLASE ARH3"/>
    <property type="match status" value="1"/>
</dbReference>
<feature type="binding site" evidence="12">
    <location>
        <position position="367"/>
    </location>
    <ligand>
        <name>Mg(2+)</name>
        <dbReference type="ChEBI" id="CHEBI:18420"/>
        <label>1</label>
    </ligand>
</feature>
<dbReference type="EC" id="3.2.1.143" evidence="2"/>
<comment type="similarity">
    <text evidence="1">Belongs to the ADP-ribosylglycohydrolase family.</text>
</comment>
<dbReference type="OrthoDB" id="10257413at2759"/>
<dbReference type="Gene3D" id="1.10.4080.10">
    <property type="entry name" value="ADP-ribosylation/Crystallin J1"/>
    <property type="match status" value="1"/>
</dbReference>
<evidence type="ECO:0000313" key="13">
    <source>
        <dbReference type="EMBL" id="EFC37666.1"/>
    </source>
</evidence>
<dbReference type="GO" id="GO:0004649">
    <property type="term" value="F:poly(ADP-ribose) glycohydrolase activity"/>
    <property type="evidence" value="ECO:0007669"/>
    <property type="project" value="UniProtKB-EC"/>
</dbReference>
<evidence type="ECO:0000256" key="2">
    <source>
        <dbReference type="ARBA" id="ARBA00012255"/>
    </source>
</evidence>
<dbReference type="Pfam" id="PF03747">
    <property type="entry name" value="ADP_ribosyl_GH"/>
    <property type="match status" value="1"/>
</dbReference>
<dbReference type="Proteomes" id="UP000006671">
    <property type="component" value="Unassembled WGS sequence"/>
</dbReference>
<dbReference type="AlphaFoldDB" id="D2W013"/>
<evidence type="ECO:0000256" key="10">
    <source>
        <dbReference type="ARBA" id="ARBA00043193"/>
    </source>
</evidence>
<evidence type="ECO:0000256" key="3">
    <source>
        <dbReference type="ARBA" id="ARBA00022801"/>
    </source>
</evidence>
<sequence>MSQHPSTTTRKLFPSSSDSSIPLINYYNFSSNLSDIKKSTIFGLIIGDCLGSTSEFKHPNQVQNLIKSEKAGWPFELCANLTWKKGESTDDSDMALAILQSFHECNSQFNPEHVCDKFLEWLNKEPKDVGFTTRKSLLYAKRAHSQSKENYWSCGSLELFNENQSPPSNGALMRNGVIPLLSSDISQILEWTILHSIITHYTFEAILPCIVHSIVIHRALESYRNQKPLEIITTETVTNILCGKTGEWFNFKQLCNEKKVHPIILEWIKNNGGKKALEMEEKKVLGNLKEFETFNPYNFNYKNISGWSVLSLKIALWCLYHSAKVDSVNFDRKVECPPQLPSWVFEDQPRGFESVIFSVLTGADADTYGAITGCIMGVYYPELIPCEMVDQLLSKHLVDQYFPSIPQQ</sequence>
<evidence type="ECO:0000256" key="5">
    <source>
        <dbReference type="ARBA" id="ARBA00042398"/>
    </source>
</evidence>
<dbReference type="SUPFAM" id="SSF101478">
    <property type="entry name" value="ADP-ribosylglycohydrolase"/>
    <property type="match status" value="1"/>
</dbReference>
<dbReference type="PANTHER" id="PTHR16222">
    <property type="entry name" value="ADP-RIBOSYLGLYCOHYDROLASE"/>
    <property type="match status" value="1"/>
</dbReference>
<dbReference type="InterPro" id="IPR005502">
    <property type="entry name" value="Ribosyl_crysJ1"/>
</dbReference>
<dbReference type="InterPro" id="IPR036705">
    <property type="entry name" value="Ribosyl_crysJ1_sf"/>
</dbReference>
<feature type="binding site" evidence="12">
    <location>
        <position position="366"/>
    </location>
    <ligand>
        <name>Mg(2+)</name>
        <dbReference type="ChEBI" id="CHEBI:18420"/>
        <label>1</label>
    </ligand>
</feature>
<organism evidence="14">
    <name type="scientific">Naegleria gruberi</name>
    <name type="common">Amoeba</name>
    <dbReference type="NCBI Taxonomy" id="5762"/>
    <lineage>
        <taxon>Eukaryota</taxon>
        <taxon>Discoba</taxon>
        <taxon>Heterolobosea</taxon>
        <taxon>Tetramitia</taxon>
        <taxon>Eutetramitia</taxon>
        <taxon>Vahlkampfiidae</taxon>
        <taxon>Naegleria</taxon>
    </lineage>
</organism>
<dbReference type="GeneID" id="8857468"/>
<gene>
    <name evidence="13" type="ORF">NAEGRDRAFT_74693</name>
</gene>
<keyword evidence="12" id="KW-0479">Metal-binding</keyword>
<feature type="binding site" evidence="12">
    <location>
        <position position="91"/>
    </location>
    <ligand>
        <name>Mg(2+)</name>
        <dbReference type="ChEBI" id="CHEBI:18420"/>
        <label>1</label>
    </ligand>
</feature>
<evidence type="ECO:0000256" key="4">
    <source>
        <dbReference type="ARBA" id="ARBA00041057"/>
    </source>
</evidence>
<dbReference type="VEuPathDB" id="AmoebaDB:NAEGRDRAFT_74693"/>
<proteinExistence type="inferred from homology"/>
<dbReference type="EMBL" id="GG738916">
    <property type="protein sequence ID" value="EFC37666.1"/>
    <property type="molecule type" value="Genomic_DNA"/>
</dbReference>
<comment type="cofactor">
    <cofactor evidence="12">
        <name>Mg(2+)</name>
        <dbReference type="ChEBI" id="CHEBI:18420"/>
    </cofactor>
    <text evidence="12">Binds 2 magnesium ions per subunit.</text>
</comment>
<comment type="catalytic activity">
    <reaction evidence="11">
        <text>alpha-NAD(+) + H2O = ADP-D-ribose + nicotinamide + H(+)</text>
        <dbReference type="Rhea" id="RHEA:68792"/>
        <dbReference type="ChEBI" id="CHEBI:15377"/>
        <dbReference type="ChEBI" id="CHEBI:15378"/>
        <dbReference type="ChEBI" id="CHEBI:17154"/>
        <dbReference type="ChEBI" id="CHEBI:57967"/>
        <dbReference type="ChEBI" id="CHEBI:77017"/>
    </reaction>
</comment>
<feature type="binding site" evidence="12">
    <location>
        <position position="90"/>
    </location>
    <ligand>
        <name>Mg(2+)</name>
        <dbReference type="ChEBI" id="CHEBI:18420"/>
        <label>1</label>
    </ligand>
</feature>
<keyword evidence="14" id="KW-1185">Reference proteome</keyword>
<accession>D2W013</accession>
<evidence type="ECO:0000256" key="12">
    <source>
        <dbReference type="PIRSR" id="PIRSR605502-1"/>
    </source>
</evidence>
<evidence type="ECO:0000256" key="7">
    <source>
        <dbReference type="ARBA" id="ARBA00042722"/>
    </source>
</evidence>
<dbReference type="RefSeq" id="XP_002670410.1">
    <property type="nucleotide sequence ID" value="XM_002670364.1"/>
</dbReference>
<dbReference type="OMA" id="WTILHSI"/>
<evidence type="ECO:0000256" key="9">
    <source>
        <dbReference type="ARBA" id="ARBA00043187"/>
    </source>
</evidence>
<keyword evidence="12" id="KW-0460">Magnesium</keyword>
<feature type="binding site" evidence="12">
    <location>
        <position position="364"/>
    </location>
    <ligand>
        <name>Mg(2+)</name>
        <dbReference type="ChEBI" id="CHEBI:18420"/>
        <label>1</label>
    </ligand>
</feature>
<feature type="binding site" evidence="12">
    <location>
        <position position="89"/>
    </location>
    <ligand>
        <name>Mg(2+)</name>
        <dbReference type="ChEBI" id="CHEBI:18420"/>
        <label>1</label>
    </ligand>
</feature>
<dbReference type="KEGG" id="ngr:NAEGRDRAFT_74693"/>
<dbReference type="InParanoid" id="D2W013"/>
<keyword evidence="3" id="KW-0378">Hydrolase</keyword>
<evidence type="ECO:0000256" key="1">
    <source>
        <dbReference type="ARBA" id="ARBA00010702"/>
    </source>
</evidence>
<dbReference type="GO" id="GO:0046872">
    <property type="term" value="F:metal ion binding"/>
    <property type="evidence" value="ECO:0007669"/>
    <property type="project" value="UniProtKB-KW"/>
</dbReference>
<name>D2W013_NAEGR</name>
<evidence type="ECO:0000256" key="8">
    <source>
        <dbReference type="ARBA" id="ARBA00042850"/>
    </source>
</evidence>
<evidence type="ECO:0000313" key="14">
    <source>
        <dbReference type="Proteomes" id="UP000006671"/>
    </source>
</evidence>
<reference evidence="13 14" key="1">
    <citation type="journal article" date="2010" name="Cell">
        <title>The genome of Naegleria gruberi illuminates early eukaryotic versatility.</title>
        <authorList>
            <person name="Fritz-Laylin L.K."/>
            <person name="Prochnik S.E."/>
            <person name="Ginger M.L."/>
            <person name="Dacks J.B."/>
            <person name="Carpenter M.L."/>
            <person name="Field M.C."/>
            <person name="Kuo A."/>
            <person name="Paredez A."/>
            <person name="Chapman J."/>
            <person name="Pham J."/>
            <person name="Shu S."/>
            <person name="Neupane R."/>
            <person name="Cipriano M."/>
            <person name="Mancuso J."/>
            <person name="Tu H."/>
            <person name="Salamov A."/>
            <person name="Lindquist E."/>
            <person name="Shapiro H."/>
            <person name="Lucas S."/>
            <person name="Grigoriev I.V."/>
            <person name="Cande W.Z."/>
            <person name="Fulton C."/>
            <person name="Rokhsar D.S."/>
            <person name="Dawson S.C."/>
        </authorList>
    </citation>
    <scope>NUCLEOTIDE SEQUENCE [LARGE SCALE GENOMIC DNA]</scope>
    <source>
        <strain evidence="13 14">NEG-M</strain>
    </source>
</reference>
<evidence type="ECO:0000256" key="11">
    <source>
        <dbReference type="ARBA" id="ARBA00049015"/>
    </source>
</evidence>